<comment type="caution">
    <text evidence="1">The sequence shown here is derived from an EMBL/GenBank/DDBJ whole genome shotgun (WGS) entry which is preliminary data.</text>
</comment>
<evidence type="ECO:0000313" key="1">
    <source>
        <dbReference type="EMBL" id="VTZ52640.1"/>
    </source>
</evidence>
<proteinExistence type="predicted"/>
<dbReference type="AlphaFoldDB" id="A0A8B6MCB0"/>
<dbReference type="EMBL" id="CABFMQ020000153">
    <property type="protein sequence ID" value="VTZ52640.1"/>
    <property type="molecule type" value="Genomic_DNA"/>
</dbReference>
<name>A0A8B6MCB0_METTU</name>
<dbReference type="Proteomes" id="UP000485880">
    <property type="component" value="Unassembled WGS sequence"/>
</dbReference>
<sequence length="222" mass="26127">MSQDFLMIDDYPKVQETVRPIFHADRLLPDRVFKKRYNFTLLADFDYVFTTGLIKIVHDNRFCDKTEKVLLSVRDPEPISYFHKHFDRINSFYFGTDITEEEYIKLLWRNPGNRNDALIFNSETVVWIPDNGRWAIWGERSREIAVIGIDDPAQAEFLLNEDGYWIDAETAVAEFAAMPYRDHKAPEDFARPLIENYGSRKDLERKLDEAGIRLKPGIWADE</sequence>
<reference evidence="1 2" key="1">
    <citation type="submission" date="2019-05" db="EMBL/GenBank/DDBJ databases">
        <authorList>
            <person name="Farhan Ul Haque M."/>
        </authorList>
    </citation>
    <scope>NUCLEOTIDE SEQUENCE [LARGE SCALE GENOMIC DNA]</scope>
    <source>
        <strain evidence="1">2</strain>
    </source>
</reference>
<gene>
    <name evidence="1" type="ORF">MPC4_90115</name>
</gene>
<organism evidence="1 2">
    <name type="scientific">Methylocella tundrae</name>
    <dbReference type="NCBI Taxonomy" id="227605"/>
    <lineage>
        <taxon>Bacteria</taxon>
        <taxon>Pseudomonadati</taxon>
        <taxon>Pseudomonadota</taxon>
        <taxon>Alphaproteobacteria</taxon>
        <taxon>Hyphomicrobiales</taxon>
        <taxon>Beijerinckiaceae</taxon>
        <taxon>Methylocella</taxon>
    </lineage>
</organism>
<keyword evidence="2" id="KW-1185">Reference proteome</keyword>
<accession>A0A8B6MCB0</accession>
<evidence type="ECO:0000313" key="2">
    <source>
        <dbReference type="Proteomes" id="UP000485880"/>
    </source>
</evidence>
<protein>
    <submittedName>
        <fullName evidence="1">Uncharacterized protein</fullName>
    </submittedName>
</protein>